<dbReference type="AlphaFoldDB" id="A0A812RZZ3"/>
<name>A0A812RZZ3_9DINO</name>
<proteinExistence type="predicted"/>
<keyword evidence="1" id="KW-1133">Transmembrane helix</keyword>
<evidence type="ECO:0000313" key="3">
    <source>
        <dbReference type="Proteomes" id="UP000604046"/>
    </source>
</evidence>
<organism evidence="2 3">
    <name type="scientific">Symbiodinium natans</name>
    <dbReference type="NCBI Taxonomy" id="878477"/>
    <lineage>
        <taxon>Eukaryota</taxon>
        <taxon>Sar</taxon>
        <taxon>Alveolata</taxon>
        <taxon>Dinophyceae</taxon>
        <taxon>Suessiales</taxon>
        <taxon>Symbiodiniaceae</taxon>
        <taxon>Symbiodinium</taxon>
    </lineage>
</organism>
<comment type="caution">
    <text evidence="2">The sequence shown here is derived from an EMBL/GenBank/DDBJ whole genome shotgun (WGS) entry which is preliminary data.</text>
</comment>
<reference evidence="2" key="1">
    <citation type="submission" date="2021-02" db="EMBL/GenBank/DDBJ databases">
        <authorList>
            <person name="Dougan E. K."/>
            <person name="Rhodes N."/>
            <person name="Thang M."/>
            <person name="Chan C."/>
        </authorList>
    </citation>
    <scope>NUCLEOTIDE SEQUENCE</scope>
</reference>
<accession>A0A812RZZ3</accession>
<keyword evidence="1" id="KW-0472">Membrane</keyword>
<protein>
    <submittedName>
        <fullName evidence="2">Uncharacterized protein</fullName>
    </submittedName>
</protein>
<evidence type="ECO:0000313" key="2">
    <source>
        <dbReference type="EMBL" id="CAE7457218.1"/>
    </source>
</evidence>
<feature type="transmembrane region" description="Helical" evidence="1">
    <location>
        <begin position="48"/>
        <end position="71"/>
    </location>
</feature>
<evidence type="ECO:0000256" key="1">
    <source>
        <dbReference type="SAM" id="Phobius"/>
    </source>
</evidence>
<gene>
    <name evidence="2" type="ORF">SNAT2548_LOCUS25263</name>
</gene>
<dbReference type="Proteomes" id="UP000604046">
    <property type="component" value="Unassembled WGS sequence"/>
</dbReference>
<keyword evidence="1" id="KW-0812">Transmembrane</keyword>
<dbReference type="EMBL" id="CAJNDS010002385">
    <property type="protein sequence ID" value="CAE7457218.1"/>
    <property type="molecule type" value="Genomic_DNA"/>
</dbReference>
<sequence length="244" mass="27508">MQRDSHEMRVEESVVIIIALIGLTVVAVCLGPSIVALCEKFLGGTEEVLLAVACLAAMILLAWMIASWYMAQSWKQSAEESVRQSQERVQTLKKRKFDNQSQHQKAVGDIERQWRACEHQVLQKKDALLSLSQVDAAGNAATTAAEVMMRYQLVDTWRENTQRSLAREQEAQEKFFHKTSKDLTYEIDKEEDRLTKLLNLQPMLARYMLSTGGALTSQIRALADLKDQGAGRASTLRRPLLEDA</sequence>
<feature type="transmembrane region" description="Helical" evidence="1">
    <location>
        <begin position="12"/>
        <end position="36"/>
    </location>
</feature>
<keyword evidence="3" id="KW-1185">Reference proteome</keyword>